<dbReference type="PANTHER" id="PTHR34584">
    <property type="entry name" value="NA(+)/H(+) ANTIPORTER SUBUNIT E1"/>
    <property type="match status" value="1"/>
</dbReference>
<protein>
    <submittedName>
        <fullName evidence="8">Monovalent cation/H+ antiporter subunit E</fullName>
    </submittedName>
    <submittedName>
        <fullName evidence="9">Multisubunit potassium/proton antiporter, PhaE subunit</fullName>
    </submittedName>
</protein>
<gene>
    <name evidence="8" type="ORF">HCU01_34530</name>
    <name evidence="9" type="ORF">SAMN05660971_02593</name>
</gene>
<dbReference type="STRING" id="44933.SAMN05660971_02593"/>
<dbReference type="GO" id="GO:0008324">
    <property type="term" value="F:monoatomic cation transmembrane transporter activity"/>
    <property type="evidence" value="ECO:0007669"/>
    <property type="project" value="InterPro"/>
</dbReference>
<dbReference type="OrthoDB" id="9807187at2"/>
<evidence type="ECO:0000313" key="11">
    <source>
        <dbReference type="Proteomes" id="UP000321726"/>
    </source>
</evidence>
<keyword evidence="11" id="KW-1185">Reference proteome</keyword>
<evidence type="ECO:0000256" key="7">
    <source>
        <dbReference type="SAM" id="Phobius"/>
    </source>
</evidence>
<dbReference type="PANTHER" id="PTHR34584:SF1">
    <property type="entry name" value="NA(+)_H(+) ANTIPORTER SUBUNIT E1"/>
    <property type="match status" value="1"/>
</dbReference>
<evidence type="ECO:0000256" key="3">
    <source>
        <dbReference type="ARBA" id="ARBA00022475"/>
    </source>
</evidence>
<accession>A0A1M7HDA5</accession>
<comment type="similarity">
    <text evidence="2">Belongs to the CPA3 antiporters (TC 2.A.63) subunit E family.</text>
</comment>
<dbReference type="InterPro" id="IPR002758">
    <property type="entry name" value="Cation_antiport_E"/>
</dbReference>
<feature type="transmembrane region" description="Helical" evidence="7">
    <location>
        <begin position="7"/>
        <end position="24"/>
    </location>
</feature>
<evidence type="ECO:0000313" key="9">
    <source>
        <dbReference type="EMBL" id="SHM26521.1"/>
    </source>
</evidence>
<dbReference type="PIRSF" id="PIRSF019239">
    <property type="entry name" value="MrpE"/>
    <property type="match status" value="1"/>
</dbReference>
<dbReference type="GO" id="GO:0005886">
    <property type="term" value="C:plasma membrane"/>
    <property type="evidence" value="ECO:0007669"/>
    <property type="project" value="UniProtKB-SubCell"/>
</dbReference>
<evidence type="ECO:0000313" key="8">
    <source>
        <dbReference type="EMBL" id="GEN25504.1"/>
    </source>
</evidence>
<dbReference type="AlphaFoldDB" id="A0A1M7HDA5"/>
<sequence>MIPAQRWLPTPVLSILLLVVWLLLVNEVSVGHLLLGTGLAIVIPLLTRRFWDVQPDIGNAFKLLRFFLRVVGDIIVANLQVAWIIINPWRRTRPHFVEYPLTLEKRFTITMLASTITLTPGTVSANVRMDGKTLLIHALDVEDDETLIRTIRERYEMPLKEIFEC</sequence>
<dbReference type="Pfam" id="PF01899">
    <property type="entry name" value="MNHE"/>
    <property type="match status" value="1"/>
</dbReference>
<organism evidence="9 10">
    <name type="scientific">Halomonas cupida</name>
    <dbReference type="NCBI Taxonomy" id="44933"/>
    <lineage>
        <taxon>Bacteria</taxon>
        <taxon>Pseudomonadati</taxon>
        <taxon>Pseudomonadota</taxon>
        <taxon>Gammaproteobacteria</taxon>
        <taxon>Oceanospirillales</taxon>
        <taxon>Halomonadaceae</taxon>
        <taxon>Halomonas</taxon>
    </lineage>
</organism>
<dbReference type="EMBL" id="BJXU01000151">
    <property type="protein sequence ID" value="GEN25504.1"/>
    <property type="molecule type" value="Genomic_DNA"/>
</dbReference>
<proteinExistence type="inferred from homology"/>
<feature type="transmembrane region" description="Helical" evidence="7">
    <location>
        <begin position="30"/>
        <end position="46"/>
    </location>
</feature>
<evidence type="ECO:0000256" key="5">
    <source>
        <dbReference type="ARBA" id="ARBA00022989"/>
    </source>
</evidence>
<evidence type="ECO:0000313" key="10">
    <source>
        <dbReference type="Proteomes" id="UP000184123"/>
    </source>
</evidence>
<evidence type="ECO:0000256" key="4">
    <source>
        <dbReference type="ARBA" id="ARBA00022692"/>
    </source>
</evidence>
<comment type="subcellular location">
    <subcellularLocation>
        <location evidence="1">Cell membrane</location>
        <topology evidence="1">Multi-pass membrane protein</topology>
    </subcellularLocation>
</comment>
<evidence type="ECO:0000256" key="2">
    <source>
        <dbReference type="ARBA" id="ARBA00006228"/>
    </source>
</evidence>
<dbReference type="NCBIfam" id="NF006518">
    <property type="entry name" value="PRK08965.1-2"/>
    <property type="match status" value="1"/>
</dbReference>
<dbReference type="Proteomes" id="UP000184123">
    <property type="component" value="Unassembled WGS sequence"/>
</dbReference>
<reference evidence="8 11" key="2">
    <citation type="submission" date="2019-07" db="EMBL/GenBank/DDBJ databases">
        <title>Whole genome shotgun sequence of Halomonas cupida NBRC 102219.</title>
        <authorList>
            <person name="Hosoyama A."/>
            <person name="Uohara A."/>
            <person name="Ohji S."/>
            <person name="Ichikawa N."/>
        </authorList>
    </citation>
    <scope>NUCLEOTIDE SEQUENCE [LARGE SCALE GENOMIC DNA]</scope>
    <source>
        <strain evidence="8 11">NBRC 102219</strain>
    </source>
</reference>
<keyword evidence="4 7" id="KW-0812">Transmembrane</keyword>
<dbReference type="RefSeq" id="WP_073435619.1">
    <property type="nucleotide sequence ID" value="NZ_BJXU01000151.1"/>
</dbReference>
<evidence type="ECO:0000256" key="6">
    <source>
        <dbReference type="ARBA" id="ARBA00023136"/>
    </source>
</evidence>
<keyword evidence="3" id="KW-1003">Cell membrane</keyword>
<dbReference type="Proteomes" id="UP000321726">
    <property type="component" value="Unassembled WGS sequence"/>
</dbReference>
<evidence type="ECO:0000256" key="1">
    <source>
        <dbReference type="ARBA" id="ARBA00004651"/>
    </source>
</evidence>
<feature type="transmembrane region" description="Helical" evidence="7">
    <location>
        <begin position="66"/>
        <end position="86"/>
    </location>
</feature>
<name>A0A1M7HDA5_9GAMM</name>
<reference evidence="9 10" key="1">
    <citation type="submission" date="2016-11" db="EMBL/GenBank/DDBJ databases">
        <authorList>
            <person name="Jaros S."/>
            <person name="Januszkiewicz K."/>
            <person name="Wedrychowicz H."/>
        </authorList>
    </citation>
    <scope>NUCLEOTIDE SEQUENCE [LARGE SCALE GENOMIC DNA]</scope>
    <source>
        <strain evidence="9 10">DSM 4740</strain>
    </source>
</reference>
<keyword evidence="5 7" id="KW-1133">Transmembrane helix</keyword>
<keyword evidence="6 7" id="KW-0472">Membrane</keyword>
<dbReference type="EMBL" id="FRCA01000006">
    <property type="protein sequence ID" value="SHM26521.1"/>
    <property type="molecule type" value="Genomic_DNA"/>
</dbReference>